<comment type="caution">
    <text evidence="6">The sequence shown here is derived from an EMBL/GenBank/DDBJ whole genome shotgun (WGS) entry which is preliminary data.</text>
</comment>
<evidence type="ECO:0000256" key="3">
    <source>
        <dbReference type="ARBA" id="ARBA00023274"/>
    </source>
</evidence>
<evidence type="ECO:0000313" key="6">
    <source>
        <dbReference type="EMBL" id="KAA8898314.1"/>
    </source>
</evidence>
<keyword evidence="7" id="KW-1185">Reference proteome</keyword>
<organism evidence="6 7">
    <name type="scientific">Trichomonascus ciferrii</name>
    <dbReference type="NCBI Taxonomy" id="44093"/>
    <lineage>
        <taxon>Eukaryota</taxon>
        <taxon>Fungi</taxon>
        <taxon>Dikarya</taxon>
        <taxon>Ascomycota</taxon>
        <taxon>Saccharomycotina</taxon>
        <taxon>Dipodascomycetes</taxon>
        <taxon>Dipodascales</taxon>
        <taxon>Trichomonascaceae</taxon>
        <taxon>Trichomonascus</taxon>
        <taxon>Trichomonascus ciferrii complex</taxon>
    </lineage>
</organism>
<dbReference type="OrthoDB" id="9972728at2759"/>
<evidence type="ECO:0000256" key="2">
    <source>
        <dbReference type="ARBA" id="ARBA00022980"/>
    </source>
</evidence>
<dbReference type="GO" id="GO:0005840">
    <property type="term" value="C:ribosome"/>
    <property type="evidence" value="ECO:0007669"/>
    <property type="project" value="UniProtKB-KW"/>
</dbReference>
<name>A0A642UIF7_9ASCO</name>
<dbReference type="AlphaFoldDB" id="A0A642UIF7"/>
<dbReference type="InterPro" id="IPR020606">
    <property type="entry name" value="Ribosomal_uS7_CS"/>
</dbReference>
<accession>A0A642UIF7</accession>
<dbReference type="SUPFAM" id="SSF47973">
    <property type="entry name" value="Ribosomal protein S7"/>
    <property type="match status" value="1"/>
</dbReference>
<dbReference type="InterPro" id="IPR047988">
    <property type="entry name" value="Ribosomal_uS7m_fungi"/>
</dbReference>
<dbReference type="Pfam" id="PF00177">
    <property type="entry name" value="Ribosomal_S7"/>
    <property type="match status" value="1"/>
</dbReference>
<gene>
    <name evidence="6" type="ORF">TRICI_006575</name>
</gene>
<keyword evidence="3 4" id="KW-0687">Ribonucleoprotein</keyword>
<dbReference type="PROSITE" id="PS00052">
    <property type="entry name" value="RIBOSOMAL_S7"/>
    <property type="match status" value="1"/>
</dbReference>
<sequence length="252" mass="28443">MAVRGYSSDKSVFENSAKLLVGLKEGEGGQPLSQEEADAEARHWIEALREIRQDFEGNGQKYTPGKAFAPSGVSEIDVIQQVVDEKASERFQPTEEQKEELARVKSMPIPSKHDETMNYLTNLIMKDGKKARAEKLMAQALYLVHLQLREDPVIVVKNILVSMAPLVKLKRYTDGGARAELVPVPLNDRQRTRQAWLWILEAANKRASKDFSVRLAEEILAAHNGNSPGFEKRNQQHKLAVVNRAFVRMLQK</sequence>
<evidence type="ECO:0000259" key="5">
    <source>
        <dbReference type="Pfam" id="PF00177"/>
    </source>
</evidence>
<evidence type="ECO:0000256" key="1">
    <source>
        <dbReference type="ARBA" id="ARBA00007151"/>
    </source>
</evidence>
<evidence type="ECO:0000256" key="4">
    <source>
        <dbReference type="RuleBase" id="RU003619"/>
    </source>
</evidence>
<dbReference type="GO" id="GO:0003723">
    <property type="term" value="F:RNA binding"/>
    <property type="evidence" value="ECO:0007669"/>
    <property type="project" value="InterPro"/>
</dbReference>
<dbReference type="Proteomes" id="UP000761534">
    <property type="component" value="Unassembled WGS sequence"/>
</dbReference>
<protein>
    <recommendedName>
        <fullName evidence="5">Small ribosomal subunit protein uS7 domain-containing protein</fullName>
    </recommendedName>
</protein>
<dbReference type="GO" id="GO:1990904">
    <property type="term" value="C:ribonucleoprotein complex"/>
    <property type="evidence" value="ECO:0007669"/>
    <property type="project" value="UniProtKB-KW"/>
</dbReference>
<dbReference type="InterPro" id="IPR000235">
    <property type="entry name" value="Ribosomal_uS7"/>
</dbReference>
<reference evidence="6" key="1">
    <citation type="journal article" date="2019" name="G3 (Bethesda)">
        <title>Genome Assemblies of Two Rare Opportunistic Yeast Pathogens: Diutina rugosa (syn. Candida rugosa) and Trichomonascus ciferrii (syn. Candida ciferrii).</title>
        <authorList>
            <person name="Mixao V."/>
            <person name="Saus E."/>
            <person name="Hansen A.P."/>
            <person name="Lass-Florl C."/>
            <person name="Gabaldon T."/>
        </authorList>
    </citation>
    <scope>NUCLEOTIDE SEQUENCE</scope>
    <source>
        <strain evidence="6">CBS 4856</strain>
    </source>
</reference>
<comment type="similarity">
    <text evidence="1 4">Belongs to the universal ribosomal protein uS7 family.</text>
</comment>
<dbReference type="GO" id="GO:0006412">
    <property type="term" value="P:translation"/>
    <property type="evidence" value="ECO:0007669"/>
    <property type="project" value="InterPro"/>
</dbReference>
<evidence type="ECO:0000313" key="7">
    <source>
        <dbReference type="Proteomes" id="UP000761534"/>
    </source>
</evidence>
<feature type="domain" description="Small ribosomal subunit protein uS7" evidence="5">
    <location>
        <begin position="100"/>
        <end position="244"/>
    </location>
</feature>
<dbReference type="EMBL" id="SWFS01000547">
    <property type="protein sequence ID" value="KAA8898314.1"/>
    <property type="molecule type" value="Genomic_DNA"/>
</dbReference>
<proteinExistence type="inferred from homology"/>
<dbReference type="Gene3D" id="1.10.455.10">
    <property type="entry name" value="Ribosomal protein S7 domain"/>
    <property type="match status" value="1"/>
</dbReference>
<dbReference type="CDD" id="cd14868">
    <property type="entry name" value="uS7_Mitochondria_Fungi"/>
    <property type="match status" value="1"/>
</dbReference>
<dbReference type="InterPro" id="IPR036823">
    <property type="entry name" value="Ribosomal_uS7_dom_sf"/>
</dbReference>
<keyword evidence="2 4" id="KW-0689">Ribosomal protein</keyword>
<dbReference type="InterPro" id="IPR023798">
    <property type="entry name" value="Ribosomal_uS7_dom"/>
</dbReference>
<dbReference type="VEuPathDB" id="FungiDB:TRICI_006575"/>
<dbReference type="GO" id="GO:0003735">
    <property type="term" value="F:structural constituent of ribosome"/>
    <property type="evidence" value="ECO:0007669"/>
    <property type="project" value="InterPro"/>
</dbReference>
<dbReference type="PANTHER" id="PTHR11205">
    <property type="entry name" value="RIBOSOMAL PROTEIN S7"/>
    <property type="match status" value="1"/>
</dbReference>